<evidence type="ECO:0000313" key="5">
    <source>
        <dbReference type="Ensembl" id="ENSSSCP00015008795.1"/>
    </source>
</evidence>
<dbReference type="InterPro" id="IPR039210">
    <property type="entry name" value="OGFOD3"/>
</dbReference>
<dbReference type="InterPro" id="IPR006620">
    <property type="entry name" value="Pro_4_hyd_alph"/>
</dbReference>
<evidence type="ECO:0000256" key="3">
    <source>
        <dbReference type="ARBA" id="ARBA00023002"/>
    </source>
</evidence>
<dbReference type="SMART" id="SM00702">
    <property type="entry name" value="P4Hc"/>
    <property type="match status" value="1"/>
</dbReference>
<sequence>MVWMPPLGCPPGWVCARCWAAQWGVGHHRDCLSWKVAVVHLKFKSAPLACIFLAKRPLIPARQGPIPQNSKAPGERHPQEATLLLGLRRWRLILAAVFAGCTPRKCGRGVSDAVITRDEARRIRSIAEKGLSLGGSDGGASILDLHSGALSVGKHFVNLYRYFGDKIQNIFSEEDFRLYRNVRQKVQLAIAQAFGISASSLHLTKPTFFSRINSTAARTAHDEYWHAHVDKVTYGSFDYTSLLYLSDYQDDFGGGRFVFMEEGANRTVEPRAGRVRRWPRGTWAASLPGCCVYCVSGVATEAIGRRRQAWPWSLRSLQSGFLEMPALRPPQFLTA</sequence>
<evidence type="ECO:0000256" key="1">
    <source>
        <dbReference type="ARBA" id="ARBA00001961"/>
    </source>
</evidence>
<gene>
    <name evidence="5" type="primary">OGFOD3</name>
</gene>
<dbReference type="Proteomes" id="UP000694726">
    <property type="component" value="Unplaced"/>
</dbReference>
<dbReference type="GO" id="GO:0031418">
    <property type="term" value="F:L-ascorbic acid binding"/>
    <property type="evidence" value="ECO:0007669"/>
    <property type="project" value="InterPro"/>
</dbReference>
<dbReference type="GO" id="GO:0051213">
    <property type="term" value="F:dioxygenase activity"/>
    <property type="evidence" value="ECO:0007669"/>
    <property type="project" value="UniProtKB-KW"/>
</dbReference>
<dbReference type="GO" id="GO:0005506">
    <property type="term" value="F:iron ion binding"/>
    <property type="evidence" value="ECO:0007669"/>
    <property type="project" value="InterPro"/>
</dbReference>
<dbReference type="AlphaFoldDB" id="A0A8D0MUJ0"/>
<name>A0A8D0MUJ0_PIG</name>
<dbReference type="Gene3D" id="2.60.120.620">
    <property type="entry name" value="q2cbj1_9rhob like domain"/>
    <property type="match status" value="1"/>
</dbReference>
<feature type="domain" description="Prolyl 4-hydroxylase alpha subunit" evidence="4">
    <location>
        <begin position="106"/>
        <end position="314"/>
    </location>
</feature>
<dbReference type="Ensembl" id="ENSSSCT00015022557.1">
    <property type="protein sequence ID" value="ENSSSCP00015008795.1"/>
    <property type="gene ID" value="ENSSSCG00015017017.1"/>
</dbReference>
<accession>A0A8D0MUJ0</accession>
<dbReference type="GO" id="GO:0016705">
    <property type="term" value="F:oxidoreductase activity, acting on paired donors, with incorporation or reduction of molecular oxygen"/>
    <property type="evidence" value="ECO:0007669"/>
    <property type="project" value="InterPro"/>
</dbReference>
<proteinExistence type="predicted"/>
<evidence type="ECO:0000259" key="4">
    <source>
        <dbReference type="SMART" id="SM00702"/>
    </source>
</evidence>
<evidence type="ECO:0000313" key="6">
    <source>
        <dbReference type="Proteomes" id="UP000694726"/>
    </source>
</evidence>
<protein>
    <submittedName>
        <fullName evidence="5">2-oxoglutarate and iron dependent oxygenase domain containing 3</fullName>
    </submittedName>
</protein>
<keyword evidence="3" id="KW-0560">Oxidoreductase</keyword>
<organism evidence="5 6">
    <name type="scientific">Sus scrofa</name>
    <name type="common">Pig</name>
    <dbReference type="NCBI Taxonomy" id="9823"/>
    <lineage>
        <taxon>Eukaryota</taxon>
        <taxon>Metazoa</taxon>
        <taxon>Chordata</taxon>
        <taxon>Craniata</taxon>
        <taxon>Vertebrata</taxon>
        <taxon>Euteleostomi</taxon>
        <taxon>Mammalia</taxon>
        <taxon>Eutheria</taxon>
        <taxon>Laurasiatheria</taxon>
        <taxon>Artiodactyla</taxon>
        <taxon>Suina</taxon>
        <taxon>Suidae</taxon>
        <taxon>Sus</taxon>
    </lineage>
</organism>
<comment type="cofactor">
    <cofactor evidence="1">
        <name>L-ascorbate</name>
        <dbReference type="ChEBI" id="CHEBI:38290"/>
    </cofactor>
</comment>
<evidence type="ECO:0000256" key="2">
    <source>
        <dbReference type="ARBA" id="ARBA00022964"/>
    </source>
</evidence>
<keyword evidence="2" id="KW-0223">Dioxygenase</keyword>
<dbReference type="PANTHER" id="PTHR14650:SF1">
    <property type="entry name" value="2-OXOGLUTARATE AND IRON-DEPENDENT OXYGENASE DOMAIN-CONTAINING PROTEIN 3"/>
    <property type="match status" value="1"/>
</dbReference>
<dbReference type="PANTHER" id="PTHR14650">
    <property type="entry name" value="PROLYL HYDROXYLASE-RELATED"/>
    <property type="match status" value="1"/>
</dbReference>
<reference evidence="5" key="1">
    <citation type="submission" date="2025-08" db="UniProtKB">
        <authorList>
            <consortium name="Ensembl"/>
        </authorList>
    </citation>
    <scope>IDENTIFICATION</scope>
</reference>